<comment type="caution">
    <text evidence="2">The sequence shown here is derived from an EMBL/GenBank/DDBJ whole genome shotgun (WGS) entry which is preliminary data.</text>
</comment>
<keyword evidence="1" id="KW-0812">Transmembrane</keyword>
<accession>A0A939M2P3</accession>
<keyword evidence="1" id="KW-1133">Transmembrane helix</keyword>
<gene>
    <name evidence="2" type="ORF">J4H91_11195</name>
</gene>
<dbReference type="AlphaFoldDB" id="A0A939M2P3"/>
<dbReference type="RefSeq" id="WP_208046345.1">
    <property type="nucleotide sequence ID" value="NZ_JAGDYL010000019.1"/>
</dbReference>
<dbReference type="EMBL" id="JAGDYL010000019">
    <property type="protein sequence ID" value="MBO1805875.1"/>
    <property type="molecule type" value="Genomic_DNA"/>
</dbReference>
<keyword evidence="1" id="KW-0472">Membrane</keyword>
<evidence type="ECO:0000256" key="1">
    <source>
        <dbReference type="SAM" id="Phobius"/>
    </source>
</evidence>
<protein>
    <submittedName>
        <fullName evidence="2">Uncharacterized protein</fullName>
    </submittedName>
</protein>
<keyword evidence="3" id="KW-1185">Reference proteome</keyword>
<feature type="transmembrane region" description="Helical" evidence="1">
    <location>
        <begin position="6"/>
        <end position="32"/>
    </location>
</feature>
<organism evidence="2 3">
    <name type="scientific">Leucobacter ruminantium</name>
    <dbReference type="NCBI Taxonomy" id="1289170"/>
    <lineage>
        <taxon>Bacteria</taxon>
        <taxon>Bacillati</taxon>
        <taxon>Actinomycetota</taxon>
        <taxon>Actinomycetes</taxon>
        <taxon>Micrococcales</taxon>
        <taxon>Microbacteriaceae</taxon>
        <taxon>Leucobacter</taxon>
    </lineage>
</organism>
<reference evidence="2" key="1">
    <citation type="submission" date="2021-03" db="EMBL/GenBank/DDBJ databases">
        <title>Leucobacter chromiisoli sp. nov., isolated from chromium-containing soil of chemical plant.</title>
        <authorList>
            <person name="Xu Z."/>
        </authorList>
    </citation>
    <scope>NUCLEOTIDE SEQUENCE</scope>
    <source>
        <strain evidence="2">A2</strain>
    </source>
</reference>
<evidence type="ECO:0000313" key="2">
    <source>
        <dbReference type="EMBL" id="MBO1805875.1"/>
    </source>
</evidence>
<proteinExistence type="predicted"/>
<evidence type="ECO:0000313" key="3">
    <source>
        <dbReference type="Proteomes" id="UP000664398"/>
    </source>
</evidence>
<sequence length="118" mass="12867">MNPTLEAALVVGLVTATAVYAVAAGLSLTLTVRQEVRRRKRERELAKMLTEVTSVIEADLDRMKTRGPRLAGAMEVDPESPLGQSILDALGLRGPCGCPNCEEERRIAHAEQQKRGEQ</sequence>
<dbReference type="Proteomes" id="UP000664398">
    <property type="component" value="Unassembled WGS sequence"/>
</dbReference>
<name>A0A939M2P3_9MICO</name>